<dbReference type="OrthoDB" id="962at10239"/>
<name>U5LXQ8_9VIRU</name>
<dbReference type="GO" id="GO:0055036">
    <property type="term" value="C:virion membrane"/>
    <property type="evidence" value="ECO:0007669"/>
    <property type="project" value="UniProtKB-SubCell"/>
</dbReference>
<keyword evidence="6 17" id="KW-0812">Transmembrane</keyword>
<evidence type="ECO:0000313" key="20">
    <source>
        <dbReference type="EMBL" id="AGX32062.1"/>
    </source>
</evidence>
<evidence type="ECO:0000259" key="19">
    <source>
        <dbReference type="Pfam" id="PF03563"/>
    </source>
</evidence>
<dbReference type="GO" id="GO:0044178">
    <property type="term" value="C:host cell Golgi membrane"/>
    <property type="evidence" value="ECO:0007669"/>
    <property type="project" value="UniProtKB-SubCell"/>
</dbReference>
<reference evidence="20 21" key="1">
    <citation type="journal article" date="2013" name="J. Virol.">
        <title>Discovery of a unique novel clade of mosquito-associated bunyaviruses.</title>
        <authorList>
            <person name="Marklewitz M."/>
            <person name="Zirkel F."/>
            <person name="Rwego I.B."/>
            <person name="Heidemann H."/>
            <person name="Trippner P."/>
            <person name="Kurth A."/>
            <person name="Kallies R."/>
            <person name="Briese T."/>
            <person name="Lipkin W.I."/>
            <person name="Drosten C."/>
            <person name="Gillespie T.R."/>
            <person name="Junglen S."/>
        </authorList>
    </citation>
    <scope>NUCLEOTIDE SEQUENCE [LARGE SCALE GENOMIC DNA]</scope>
    <source>
        <strain evidence="20">F47/CI/2004</strain>
    </source>
</reference>
<evidence type="ECO:0000256" key="5">
    <source>
        <dbReference type="ARBA" id="ARBA00022581"/>
    </source>
</evidence>
<comment type="subcellular location">
    <subcellularLocation>
        <location evidence="2">Host Golgi apparatus membrane</location>
    </subcellularLocation>
    <subcellularLocation>
        <location evidence="3">Host endoplasmic reticulum membrane</location>
    </subcellularLocation>
    <subcellularLocation>
        <location evidence="1">Virion membrane</location>
    </subcellularLocation>
</comment>
<keyword evidence="12 17" id="KW-0472">Membrane</keyword>
<dbReference type="GO" id="GO:0044167">
    <property type="term" value="C:host cell endoplasmic reticulum membrane"/>
    <property type="evidence" value="ECO:0007669"/>
    <property type="project" value="UniProtKB-SubCell"/>
</dbReference>
<dbReference type="Pfam" id="PF03563">
    <property type="entry name" value="Bunya_G2"/>
    <property type="match status" value="1"/>
</dbReference>
<protein>
    <recommendedName>
        <fullName evidence="4">Envelopment polyprotein</fullName>
    </recommendedName>
    <alternativeName>
        <fullName evidence="16">M polyprotein</fullName>
    </alternativeName>
</protein>
<evidence type="ECO:0000259" key="18">
    <source>
        <dbReference type="Pfam" id="PF03557"/>
    </source>
</evidence>
<feature type="transmembrane region" description="Helical" evidence="17">
    <location>
        <begin position="313"/>
        <end position="336"/>
    </location>
</feature>
<evidence type="ECO:0000256" key="15">
    <source>
        <dbReference type="ARBA" id="ARBA00023296"/>
    </source>
</evidence>
<dbReference type="InterPro" id="IPR005168">
    <property type="entry name" value="Bunya_G2"/>
</dbReference>
<keyword evidence="5" id="KW-0945">Host-virus interaction</keyword>
<dbReference type="GO" id="GO:0046718">
    <property type="term" value="P:symbiont entry into host cell"/>
    <property type="evidence" value="ECO:0007669"/>
    <property type="project" value="UniProtKB-KW"/>
</dbReference>
<evidence type="ECO:0000313" key="21">
    <source>
        <dbReference type="Proteomes" id="UP000148206"/>
    </source>
</evidence>
<dbReference type="GO" id="GO:0019062">
    <property type="term" value="P:virion attachment to host cell"/>
    <property type="evidence" value="ECO:0007669"/>
    <property type="project" value="UniProtKB-KW"/>
</dbReference>
<evidence type="ECO:0000256" key="9">
    <source>
        <dbReference type="ARBA" id="ARBA00022844"/>
    </source>
</evidence>
<dbReference type="Pfam" id="PF03557">
    <property type="entry name" value="Bunya_G1"/>
    <property type="match status" value="1"/>
</dbReference>
<keyword evidence="14" id="KW-1038">Host endoplasmic reticulum</keyword>
<keyword evidence="7" id="KW-1161">Viral attachment to host cell</keyword>
<keyword evidence="8" id="KW-1040">Host Golgi apparatus</keyword>
<evidence type="ECO:0000256" key="1">
    <source>
        <dbReference type="ARBA" id="ARBA00004182"/>
    </source>
</evidence>
<evidence type="ECO:0000256" key="2">
    <source>
        <dbReference type="ARBA" id="ARBA00004217"/>
    </source>
</evidence>
<dbReference type="Proteomes" id="UP000148206">
    <property type="component" value="Genome"/>
</dbReference>
<feature type="transmembrane region" description="Helical" evidence="17">
    <location>
        <begin position="803"/>
        <end position="824"/>
    </location>
</feature>
<evidence type="ECO:0000256" key="17">
    <source>
        <dbReference type="SAM" id="Phobius"/>
    </source>
</evidence>
<dbReference type="GeneID" id="37627547"/>
<feature type="domain" description="Bunyavirus glycoprotein G1" evidence="18">
    <location>
        <begin position="348"/>
        <end position="784"/>
    </location>
</feature>
<keyword evidence="21" id="KW-1185">Reference proteome</keyword>
<evidence type="ECO:0000256" key="6">
    <source>
        <dbReference type="ARBA" id="ARBA00022692"/>
    </source>
</evidence>
<keyword evidence="13" id="KW-0325">Glycoprotein</keyword>
<dbReference type="GO" id="GO:0044003">
    <property type="term" value="P:symbiont-mediated perturbation of host process"/>
    <property type="evidence" value="ECO:0007669"/>
    <property type="project" value="InterPro"/>
</dbReference>
<evidence type="ECO:0000256" key="14">
    <source>
        <dbReference type="ARBA" id="ARBA00023184"/>
    </source>
</evidence>
<evidence type="ECO:0000256" key="11">
    <source>
        <dbReference type="ARBA" id="ARBA00022989"/>
    </source>
</evidence>
<proteinExistence type="predicted"/>
<sequence length="838" mass="95431">MNLNHNEMLFLAIFLIIGANARPITLMRDCDGQIEKAFYLGTDFNITTYECKTRMTEGCYKSDLNYARMRLSHDTNKTILDVMKLKDIQIVPDQSGPFTYLDANCYGLIKKQVSVKNFCGIEILQMEGRIRLESNGANIAIYSIDGKPPTMITFTNNYEFELGKTKGSISVKCGSTKLNDYFVIDREYLCQDYYSGYNYIPELFYKPMCKYPIMFLTLLILVICSVIVYLIGSTPVGYLVFIILYPILKLYFKIIDKYMPKCRSCRLVIHPFTSCGSICKCGENFGNTQRLKAHNSGVKDCSRKVMIVYKNNISLKTVQFLLTIWTLVIIISYIPITVGHLNQEPTVIKTEIKYVTIQDEKAISASVELNFKAIRNNKLIIKPTVKGQELSHIVIKIIDAYYTNSYNLQYITGPIIDTHYVWSYSCVEPKLTCSQEDYKDLGTSIEKLKNATTFCYDFNKGSAGVGLEQCDWVCLGQGHAYGICNTMIDFKWRTYKKETNLDRSVLVLNIKSNDDDSNYYLESDKGTYEFSKGSVDIISQDVNVLDQKLVVDDSYQIYPENFNEIGQTSNGCGKIQYLMSGDMIGKKINDVQKTCAFLSSPKLTINKCIDDSMNTCGLGVKLDLMQHLISYKNLDKITINKTAYIGDAKLILKIGDVLIKNNLGAKLISADISCDGCYDCNSGSDCLLNYETTDDMYCDIKSNVTKEISRIYLNSGKSDLKFKVWTRFQTTPIYFKICNIELNVVPNLVKGESVYQLLHKSENKISVGVDVAHCSTILCHLQHEALVVYDSVKNMFRFLTTGFLSYVFYGILSVLLLLLLIFLFKRRVQDEYTRYKQI</sequence>
<dbReference type="InterPro" id="IPR005167">
    <property type="entry name" value="Bunya_G1"/>
</dbReference>
<dbReference type="RefSeq" id="YP_009362028.1">
    <property type="nucleotide sequence ID" value="NC_034461.1"/>
</dbReference>
<keyword evidence="11 17" id="KW-1133">Transmembrane helix</keyword>
<accession>U5LXQ8</accession>
<organism evidence="20 21">
    <name type="scientific">Tai virus</name>
    <dbReference type="NCBI Taxonomy" id="1406343"/>
    <lineage>
        <taxon>Viruses</taxon>
        <taxon>Riboviria</taxon>
        <taxon>Orthornavirae</taxon>
        <taxon>Negarnaviricota</taxon>
        <taxon>Polyploviricotina</taxon>
        <taxon>Bunyaviricetes</taxon>
        <taxon>Elliovirales</taxon>
        <taxon>Peribunyaviridae</taxon>
        <taxon>Herbevirus</taxon>
        <taxon>Herbevirus taiense</taxon>
    </lineage>
</organism>
<dbReference type="EMBL" id="KF590573">
    <property type="protein sequence ID" value="AGX32062.1"/>
    <property type="molecule type" value="Viral_cRNA"/>
</dbReference>
<keyword evidence="9" id="KW-0946">Virion</keyword>
<feature type="domain" description="Bunyavirus glycoprotein G2" evidence="19">
    <location>
        <begin position="47"/>
        <end position="306"/>
    </location>
</feature>
<evidence type="ECO:0000256" key="13">
    <source>
        <dbReference type="ARBA" id="ARBA00023180"/>
    </source>
</evidence>
<evidence type="ECO:0000256" key="7">
    <source>
        <dbReference type="ARBA" id="ARBA00022804"/>
    </source>
</evidence>
<dbReference type="KEGG" id="vg:37627547"/>
<feature type="transmembrane region" description="Helical" evidence="17">
    <location>
        <begin position="215"/>
        <end position="248"/>
    </location>
</feature>
<evidence type="ECO:0000256" key="8">
    <source>
        <dbReference type="ARBA" id="ARBA00022812"/>
    </source>
</evidence>
<evidence type="ECO:0000256" key="16">
    <source>
        <dbReference type="ARBA" id="ARBA00031199"/>
    </source>
</evidence>
<evidence type="ECO:0000256" key="3">
    <source>
        <dbReference type="ARBA" id="ARBA00004625"/>
    </source>
</evidence>
<gene>
    <name evidence="20" type="primary">GPC</name>
</gene>
<evidence type="ECO:0000256" key="4">
    <source>
        <dbReference type="ARBA" id="ARBA00015294"/>
    </source>
</evidence>
<evidence type="ECO:0000256" key="10">
    <source>
        <dbReference type="ARBA" id="ARBA00022870"/>
    </source>
</evidence>
<evidence type="ECO:0000256" key="12">
    <source>
        <dbReference type="ARBA" id="ARBA00023136"/>
    </source>
</evidence>
<keyword evidence="15" id="KW-1160">Virus entry into host cell</keyword>
<keyword evidence="10" id="KW-1043">Host membrane</keyword>